<dbReference type="Proteomes" id="UP000481858">
    <property type="component" value="Unassembled WGS sequence"/>
</dbReference>
<name>A0A7C8J1N8_9PEZI</name>
<evidence type="ECO:0000313" key="2">
    <source>
        <dbReference type="Proteomes" id="UP000481858"/>
    </source>
</evidence>
<keyword evidence="2" id="KW-1185">Reference proteome</keyword>
<gene>
    <name evidence="1" type="ORF">GQX73_g1873</name>
</gene>
<evidence type="ECO:0000313" key="1">
    <source>
        <dbReference type="EMBL" id="KAF2971762.1"/>
    </source>
</evidence>
<dbReference type="Pfam" id="PF13714">
    <property type="entry name" value="PEP_mutase"/>
    <property type="match status" value="1"/>
</dbReference>
<dbReference type="InterPro" id="IPR039556">
    <property type="entry name" value="ICL/PEPM"/>
</dbReference>
<dbReference type="GO" id="GO:0003824">
    <property type="term" value="F:catalytic activity"/>
    <property type="evidence" value="ECO:0007669"/>
    <property type="project" value="InterPro"/>
</dbReference>
<dbReference type="InterPro" id="IPR040442">
    <property type="entry name" value="Pyrv_kinase-like_dom_sf"/>
</dbReference>
<dbReference type="InterPro" id="IPR015813">
    <property type="entry name" value="Pyrv/PenolPyrv_kinase-like_dom"/>
</dbReference>
<organism evidence="1 2">
    <name type="scientific">Xylaria multiplex</name>
    <dbReference type="NCBI Taxonomy" id="323545"/>
    <lineage>
        <taxon>Eukaryota</taxon>
        <taxon>Fungi</taxon>
        <taxon>Dikarya</taxon>
        <taxon>Ascomycota</taxon>
        <taxon>Pezizomycotina</taxon>
        <taxon>Sordariomycetes</taxon>
        <taxon>Xylariomycetidae</taxon>
        <taxon>Xylariales</taxon>
        <taxon>Xylariaceae</taxon>
        <taxon>Xylaria</taxon>
    </lineage>
</organism>
<dbReference type="SUPFAM" id="SSF51621">
    <property type="entry name" value="Phosphoenolpyruvate/pyruvate domain"/>
    <property type="match status" value="1"/>
</dbReference>
<dbReference type="PANTHER" id="PTHR42905">
    <property type="entry name" value="PHOSPHOENOLPYRUVATE CARBOXYLASE"/>
    <property type="match status" value="1"/>
</dbReference>
<comment type="caution">
    <text evidence="1">The sequence shown here is derived from an EMBL/GenBank/DDBJ whole genome shotgun (WGS) entry which is preliminary data.</text>
</comment>
<dbReference type="InParanoid" id="A0A7C8J1N8"/>
<dbReference type="EMBL" id="WUBL01000011">
    <property type="protein sequence ID" value="KAF2971762.1"/>
    <property type="molecule type" value="Genomic_DNA"/>
</dbReference>
<dbReference type="CDD" id="cd00377">
    <property type="entry name" value="ICL_PEPM"/>
    <property type="match status" value="1"/>
</dbReference>
<sequence>MSIHQPPTTTSAAHLASLHVPGNPLVLPNIWDLASLNTVLSLNSPSSGAPPPVKAVATASYAIAETLGLADADLSAGANLIRIRQLAPRVRAAGLPLTVDIQDAYGDRLDEIVAAVVGAGAAGANVEDLRGEGEGDVLWSLEEQVGRLKRVLKVAAENGCEHFVLNARCDVLSPASRAAARNGAEADDDEALLREVVRRGKAYLDAGATTVFVWGGAARGVRDHEVRTLVREFGGRLAVKLSDAGNALSVRELADMGVARISVGPSLFLAGNKAVKEAAGRIVQGGRL</sequence>
<accession>A0A7C8J1N8</accession>
<proteinExistence type="predicted"/>
<protein>
    <submittedName>
        <fullName evidence="1">Uncharacterized protein</fullName>
    </submittedName>
</protein>
<dbReference type="PANTHER" id="PTHR42905:SF16">
    <property type="entry name" value="CARBOXYPHOSPHONOENOLPYRUVATE PHOSPHONOMUTASE-LIKE PROTEIN (AFU_ORTHOLOGUE AFUA_5G07230)"/>
    <property type="match status" value="1"/>
</dbReference>
<reference evidence="1 2" key="1">
    <citation type="submission" date="2019-12" db="EMBL/GenBank/DDBJ databases">
        <title>Draft genome sequence of the ascomycete Xylaria multiplex DSM 110363.</title>
        <authorList>
            <person name="Buettner E."/>
            <person name="Kellner H."/>
        </authorList>
    </citation>
    <scope>NUCLEOTIDE SEQUENCE [LARGE SCALE GENOMIC DNA]</scope>
    <source>
        <strain evidence="1 2">DSM 110363</strain>
    </source>
</reference>
<dbReference type="AlphaFoldDB" id="A0A7C8J1N8"/>
<dbReference type="Gene3D" id="3.20.20.60">
    <property type="entry name" value="Phosphoenolpyruvate-binding domains"/>
    <property type="match status" value="1"/>
</dbReference>
<dbReference type="OrthoDB" id="429143at2759"/>